<sequence>MTSPVQQSTPTGHFLAQAGPTHPGLVAILGACFIAVGQLVVQIPAQLVGVDTASTRGTVLLLASFVPVWVLLWAWLRLAEHRPLRRIGLDGRRTDLFIGIGIAFAILAVDAVVMAASGQVRFHWGGSGITGIAMIIAILVLFAIQGSAEEAVLRGFVMQGVCARWGVWAGLLIQAVVFAVLHGSNPGAGPVALGNVAAFGIMLGLLVLWRGNLWAAMGFHAVWNWAQGMVLGYDVSGLSFGHSVLSQTTSPSASAVVTGGAFGAEGSVITLVALILAILALGWAWRRSLGASGH</sequence>
<organism evidence="2 3">
    <name type="scientific">Acidipropionibacterium jensenii</name>
    <dbReference type="NCBI Taxonomy" id="1749"/>
    <lineage>
        <taxon>Bacteria</taxon>
        <taxon>Bacillati</taxon>
        <taxon>Actinomycetota</taxon>
        <taxon>Actinomycetes</taxon>
        <taxon>Propionibacteriales</taxon>
        <taxon>Propionibacteriaceae</taxon>
        <taxon>Acidipropionibacterium</taxon>
    </lineage>
</organism>
<evidence type="ECO:0000313" key="2">
    <source>
        <dbReference type="EMBL" id="AZZ40052.1"/>
    </source>
</evidence>
<dbReference type="PANTHER" id="PTHR39430">
    <property type="entry name" value="MEMBRANE-ASSOCIATED PROTEASE-RELATED"/>
    <property type="match status" value="1"/>
</dbReference>
<dbReference type="GO" id="GO:0008237">
    <property type="term" value="F:metallopeptidase activity"/>
    <property type="evidence" value="ECO:0007669"/>
    <property type="project" value="UniProtKB-KW"/>
</dbReference>
<proteinExistence type="predicted"/>
<name>A0A3Q9UM62_9ACTN</name>
<evidence type="ECO:0000313" key="3">
    <source>
        <dbReference type="Proteomes" id="UP000285875"/>
    </source>
</evidence>
<dbReference type="KEGG" id="aji:C0Z10_10175"/>
<feature type="domain" description="CAAX prenyl protease 2/Lysostaphin resistance protein A-like" evidence="1">
    <location>
        <begin position="134"/>
        <end position="225"/>
    </location>
</feature>
<evidence type="ECO:0000259" key="1">
    <source>
        <dbReference type="Pfam" id="PF02517"/>
    </source>
</evidence>
<dbReference type="EMBL" id="CP025570">
    <property type="protein sequence ID" value="AZZ40052.1"/>
    <property type="molecule type" value="Genomic_DNA"/>
</dbReference>
<dbReference type="PANTHER" id="PTHR39430:SF1">
    <property type="entry name" value="PROTEASE"/>
    <property type="match status" value="1"/>
</dbReference>
<keyword evidence="2" id="KW-0482">Metalloprotease</keyword>
<dbReference type="Proteomes" id="UP000285875">
    <property type="component" value="Chromosome"/>
</dbReference>
<dbReference type="AlphaFoldDB" id="A0A3Q9UM62"/>
<dbReference type="InterPro" id="IPR003675">
    <property type="entry name" value="Rce1/LyrA-like_dom"/>
</dbReference>
<accession>A0A3Q9UM62</accession>
<dbReference type="Pfam" id="PF02517">
    <property type="entry name" value="Rce1-like"/>
    <property type="match status" value="1"/>
</dbReference>
<dbReference type="GO" id="GO:0080120">
    <property type="term" value="P:CAAX-box protein maturation"/>
    <property type="evidence" value="ECO:0007669"/>
    <property type="project" value="UniProtKB-ARBA"/>
</dbReference>
<dbReference type="GO" id="GO:0006508">
    <property type="term" value="P:proteolysis"/>
    <property type="evidence" value="ECO:0007669"/>
    <property type="project" value="UniProtKB-KW"/>
</dbReference>
<protein>
    <submittedName>
        <fullName evidence="2">CPBP family intramembrane metalloprotease</fullName>
    </submittedName>
</protein>
<dbReference type="RefSeq" id="WP_097799294.1">
    <property type="nucleotide sequence ID" value="NZ_CP025570.1"/>
</dbReference>
<keyword evidence="2" id="KW-0645">Protease</keyword>
<dbReference type="GO" id="GO:0004175">
    <property type="term" value="F:endopeptidase activity"/>
    <property type="evidence" value="ECO:0007669"/>
    <property type="project" value="UniProtKB-ARBA"/>
</dbReference>
<reference evidence="3" key="1">
    <citation type="submission" date="2017-12" db="EMBL/GenBank/DDBJ databases">
        <title>Whole genome sequencing of Acidipropionibacterium jensenii strains JS279 and JS280.</title>
        <authorList>
            <person name="Deptula P."/>
            <person name="Laine P."/>
            <person name="Smolander O.-P."/>
            <person name="Paulin L."/>
            <person name="Auvinen P."/>
            <person name="Varmanen P."/>
        </authorList>
    </citation>
    <scope>NUCLEOTIDE SEQUENCE [LARGE SCALE GENOMIC DNA]</scope>
    <source>
        <strain evidence="3">JS280</strain>
    </source>
</reference>
<keyword evidence="2" id="KW-0378">Hydrolase</keyword>
<gene>
    <name evidence="2" type="ORF">C0Z10_10175</name>
</gene>